<evidence type="ECO:0000256" key="1">
    <source>
        <dbReference type="SAM" id="MobiDB-lite"/>
    </source>
</evidence>
<comment type="caution">
    <text evidence="2">The sequence shown here is derived from an EMBL/GenBank/DDBJ whole genome shotgun (WGS) entry which is preliminary data.</text>
</comment>
<gene>
    <name evidence="2" type="ORF">U2F25_19715</name>
</gene>
<organism evidence="2 3">
    <name type="scientific">Micromonospora sicca</name>
    <dbReference type="NCBI Taxonomy" id="2202420"/>
    <lineage>
        <taxon>Bacteria</taxon>
        <taxon>Bacillati</taxon>
        <taxon>Actinomycetota</taxon>
        <taxon>Actinomycetes</taxon>
        <taxon>Micromonosporales</taxon>
        <taxon>Micromonosporaceae</taxon>
        <taxon>Micromonospora</taxon>
    </lineage>
</organism>
<accession>A0ABU5JGY9</accession>
<dbReference type="RefSeq" id="WP_322441554.1">
    <property type="nucleotide sequence ID" value="NZ_JAXOTQ010000024.1"/>
</dbReference>
<dbReference type="EMBL" id="JAXOTQ010000024">
    <property type="protein sequence ID" value="MDZ5491659.1"/>
    <property type="molecule type" value="Genomic_DNA"/>
</dbReference>
<dbReference type="Proteomes" id="UP001290101">
    <property type="component" value="Unassembled WGS sequence"/>
</dbReference>
<protein>
    <submittedName>
        <fullName evidence="2">Uncharacterized protein</fullName>
    </submittedName>
</protein>
<feature type="compositionally biased region" description="Basic and acidic residues" evidence="1">
    <location>
        <begin position="21"/>
        <end position="38"/>
    </location>
</feature>
<evidence type="ECO:0000313" key="3">
    <source>
        <dbReference type="Proteomes" id="UP001290101"/>
    </source>
</evidence>
<name>A0ABU5JGY9_9ACTN</name>
<feature type="region of interest" description="Disordered" evidence="1">
    <location>
        <begin position="21"/>
        <end position="82"/>
    </location>
</feature>
<sequence length="82" mass="9354">MTPEELEALKLSDPERYEALTKRDRDQQLAAAAERRNDPLYASEYDSRRLTPYERQARAERDACRAIGEPEPPVYGSSGGLR</sequence>
<reference evidence="2 3" key="1">
    <citation type="submission" date="2023-12" db="EMBL/GenBank/DDBJ databases">
        <title>Micromonospora sp. nov., isolated from Atacama Desert.</title>
        <authorList>
            <person name="Carro L."/>
            <person name="Golinska P."/>
            <person name="Klenk H.-P."/>
            <person name="Goodfellow M."/>
        </authorList>
    </citation>
    <scope>NUCLEOTIDE SEQUENCE [LARGE SCALE GENOMIC DNA]</scope>
    <source>
        <strain evidence="2 3">4G53</strain>
    </source>
</reference>
<evidence type="ECO:0000313" key="2">
    <source>
        <dbReference type="EMBL" id="MDZ5491659.1"/>
    </source>
</evidence>
<proteinExistence type="predicted"/>
<keyword evidence="3" id="KW-1185">Reference proteome</keyword>
<feature type="compositionally biased region" description="Basic and acidic residues" evidence="1">
    <location>
        <begin position="45"/>
        <end position="64"/>
    </location>
</feature>